<feature type="transmembrane region" description="Helical" evidence="1">
    <location>
        <begin position="135"/>
        <end position="153"/>
    </location>
</feature>
<accession>U4KRN0</accession>
<gene>
    <name evidence="2" type="ORF">BN85308670</name>
</gene>
<dbReference type="HOGENOM" id="CLU_1222593_0_0_14"/>
<organism evidence="2 3">
    <name type="scientific">Acholeplasma brassicae</name>
    <dbReference type="NCBI Taxonomy" id="61635"/>
    <lineage>
        <taxon>Bacteria</taxon>
        <taxon>Bacillati</taxon>
        <taxon>Mycoplasmatota</taxon>
        <taxon>Mollicutes</taxon>
        <taxon>Acholeplasmatales</taxon>
        <taxon>Acholeplasmataceae</taxon>
        <taxon>Acholeplasma</taxon>
    </lineage>
</organism>
<proteinExistence type="predicted"/>
<evidence type="ECO:0000256" key="1">
    <source>
        <dbReference type="SAM" id="Phobius"/>
    </source>
</evidence>
<keyword evidence="3" id="KW-1185">Reference proteome</keyword>
<feature type="transmembrane region" description="Helical" evidence="1">
    <location>
        <begin position="101"/>
        <end position="123"/>
    </location>
</feature>
<feature type="transmembrane region" description="Helical" evidence="1">
    <location>
        <begin position="203"/>
        <end position="219"/>
    </location>
</feature>
<evidence type="ECO:0000313" key="2">
    <source>
        <dbReference type="EMBL" id="CCV65888.1"/>
    </source>
</evidence>
<dbReference type="Proteomes" id="UP000032737">
    <property type="component" value="Chromosome"/>
</dbReference>
<protein>
    <submittedName>
        <fullName evidence="2">Uncharacterized protein</fullName>
    </submittedName>
</protein>
<dbReference type="EMBL" id="FO681348">
    <property type="protein sequence ID" value="CCV65888.1"/>
    <property type="molecule type" value="Genomic_DNA"/>
</dbReference>
<feature type="transmembrane region" description="Helical" evidence="1">
    <location>
        <begin position="62"/>
        <end position="81"/>
    </location>
</feature>
<feature type="transmembrane region" description="Helical" evidence="1">
    <location>
        <begin position="160"/>
        <end position="191"/>
    </location>
</feature>
<reference evidence="2 3" key="1">
    <citation type="journal article" date="2013" name="J. Mol. Microbiol. Biotechnol.">
        <title>Analysis of the Complete Genomes of Acholeplasma brassicae , A. palmae and A. laidlawii and Their Comparison to the Obligate Parasites from ' Candidatus Phytoplasma'.</title>
        <authorList>
            <person name="Kube M."/>
            <person name="Siewert C."/>
            <person name="Migdoll A.M."/>
            <person name="Duduk B."/>
            <person name="Holz S."/>
            <person name="Rabus R."/>
            <person name="Seemuller E."/>
            <person name="Mitrovic J."/>
            <person name="Muller I."/>
            <person name="Buttner C."/>
            <person name="Reinhardt R."/>
        </authorList>
    </citation>
    <scope>NUCLEOTIDE SEQUENCE [LARGE SCALE GENOMIC DNA]</scope>
    <source>
        <strain evidence="3">0502</strain>
    </source>
</reference>
<sequence length="225" mass="26974">MPWVKYHLLIINKKRHNLLIIVVCLLLVIALFYLANGFESVIERALNQKAYLINYTNESFELLRLFIVIMTLFMSKEVVLIEDYLIRSLTKKRAYFMYQHLTILGFYSVICIIFYLLFQLVGYTLYSQWLINMNFLSRLITNAWLIHCFVLLFTSRSNHLFVSLVLMMGYFLLMRLFELNHWIVLIIRFILPLEALDAPFTNQVHAYLVILLYLFFVFLRQTKEI</sequence>
<feature type="transmembrane region" description="Helical" evidence="1">
    <location>
        <begin position="18"/>
        <end position="42"/>
    </location>
</feature>
<dbReference type="KEGG" id="abra:BN85308670"/>
<dbReference type="AlphaFoldDB" id="U4KRN0"/>
<evidence type="ECO:0000313" key="3">
    <source>
        <dbReference type="Proteomes" id="UP000032737"/>
    </source>
</evidence>
<dbReference type="STRING" id="61635.BN85308670"/>
<keyword evidence="1" id="KW-0472">Membrane</keyword>
<keyword evidence="1" id="KW-1133">Transmembrane helix</keyword>
<keyword evidence="1" id="KW-0812">Transmembrane</keyword>
<name>U4KRN0_9MOLU</name>